<sequence length="122" mass="14235">MQKVVDNEDDRFIIEHVWPQTVSDELPEHLHETINENSDRLGNLALMIIEDNAGNQNDPFEKKKAAFDESKFRMLNEIFENDEWTLDHIEDRETRILNVIKSRWPDTVAQEADSAVPTAEDD</sequence>
<evidence type="ECO:0000259" key="1">
    <source>
        <dbReference type="Pfam" id="PF07510"/>
    </source>
</evidence>
<dbReference type="Proteomes" id="UP000185608">
    <property type="component" value="Chromosome"/>
</dbReference>
<dbReference type="EMBL" id="CP016070">
    <property type="protein sequence ID" value="AOW80900.1"/>
    <property type="molecule type" value="Genomic_DNA"/>
</dbReference>
<dbReference type="Pfam" id="PF07510">
    <property type="entry name" value="GmrSD_C"/>
    <property type="match status" value="1"/>
</dbReference>
<name>A0A1D8S6C2_9EURY</name>
<dbReference type="KEGG" id="halh:HTSR_1730"/>
<proteinExistence type="predicted"/>
<evidence type="ECO:0000313" key="2">
    <source>
        <dbReference type="EMBL" id="AOW80900.1"/>
    </source>
</evidence>
<gene>
    <name evidence="2" type="ORF">HTSR_1730</name>
</gene>
<protein>
    <recommendedName>
        <fullName evidence="1">GmrSD restriction endonucleases C-terminal domain-containing protein</fullName>
    </recommendedName>
</protein>
<dbReference type="AlphaFoldDB" id="A0A1D8S6C2"/>
<feature type="domain" description="GmrSD restriction endonucleases C-terminal" evidence="1">
    <location>
        <begin position="8"/>
        <end position="98"/>
    </location>
</feature>
<accession>A0A1D8S6C2</accession>
<evidence type="ECO:0000313" key="3">
    <source>
        <dbReference type="Proteomes" id="UP000185608"/>
    </source>
</evidence>
<reference evidence="2 3" key="1">
    <citation type="submission" date="2016-06" db="EMBL/GenBank/DDBJ databases">
        <title>Discovery of anaerobic lithoheterotrophic haloarchaeon capable of sulfur respiration by hydrogen and formate.</title>
        <authorList>
            <person name="Sorokin D.Y."/>
            <person name="Kublanov I.V."/>
            <person name="Roman P."/>
            <person name="Sinninghe Damste J.S."/>
            <person name="Golyshin P.N."/>
            <person name="Rojo D."/>
            <person name="Ciordia S."/>
            <person name="Mena Md.C."/>
            <person name="Ferrer M."/>
            <person name="Smedile F."/>
            <person name="Messina E."/>
            <person name="La Cono V."/>
            <person name="Yakimov M.M."/>
        </authorList>
    </citation>
    <scope>NUCLEOTIDE SEQUENCE [LARGE SCALE GENOMIC DNA]</scope>
    <source>
        <strain evidence="2 3">HTSR1</strain>
    </source>
</reference>
<dbReference type="InterPro" id="IPR011089">
    <property type="entry name" value="GmrSD_C"/>
</dbReference>
<organism evidence="2 3">
    <name type="scientific">Halodesulfurarchaeum formicicum</name>
    <dbReference type="NCBI Taxonomy" id="1873524"/>
    <lineage>
        <taxon>Archaea</taxon>
        <taxon>Methanobacteriati</taxon>
        <taxon>Methanobacteriota</taxon>
        <taxon>Stenosarchaea group</taxon>
        <taxon>Halobacteria</taxon>
        <taxon>Halobacteriales</taxon>
        <taxon>Halobacteriaceae</taxon>
        <taxon>Halodesulfurarchaeum</taxon>
    </lineage>
</organism>